<dbReference type="OrthoDB" id="10012075at2759"/>
<evidence type="ECO:0000313" key="7">
    <source>
        <dbReference type="EMBL" id="ESN98356.1"/>
    </source>
</evidence>
<dbReference type="InterPro" id="IPR013098">
    <property type="entry name" value="Ig_I-set"/>
</dbReference>
<protein>
    <recommendedName>
        <fullName evidence="6">Ig-like domain-containing protein</fullName>
    </recommendedName>
</protein>
<keyword evidence="4" id="KW-0393">Immunoglobulin domain</keyword>
<dbReference type="Pfam" id="PF13927">
    <property type="entry name" value="Ig_3"/>
    <property type="match status" value="1"/>
</dbReference>
<dbReference type="SMART" id="SM00408">
    <property type="entry name" value="IGc2"/>
    <property type="match status" value="3"/>
</dbReference>
<dbReference type="InterPro" id="IPR003598">
    <property type="entry name" value="Ig_sub2"/>
</dbReference>
<feature type="signal peptide" evidence="5">
    <location>
        <begin position="1"/>
        <end position="23"/>
    </location>
</feature>
<name>T1FUK9_HELRO</name>
<dbReference type="HOGENOM" id="CLU_027228_4_0_1"/>
<dbReference type="EnsemblMetazoa" id="HelroT193056">
    <property type="protein sequence ID" value="HelroP193056"/>
    <property type="gene ID" value="HelroG193056"/>
</dbReference>
<dbReference type="EMBL" id="KB097182">
    <property type="protein sequence ID" value="ESN98356.1"/>
    <property type="molecule type" value="Genomic_DNA"/>
</dbReference>
<dbReference type="Pfam" id="PF07686">
    <property type="entry name" value="V-set"/>
    <property type="match status" value="1"/>
</dbReference>
<gene>
    <name evidence="8" type="primary">20212505</name>
    <name evidence="7" type="ORF">HELRODRAFT_193056</name>
</gene>
<feature type="domain" description="Ig-like" evidence="6">
    <location>
        <begin position="48"/>
        <end position="142"/>
    </location>
</feature>
<reference evidence="7 9" key="2">
    <citation type="journal article" date="2013" name="Nature">
        <title>Insights into bilaterian evolution from three spiralian genomes.</title>
        <authorList>
            <person name="Simakov O."/>
            <person name="Marletaz F."/>
            <person name="Cho S.J."/>
            <person name="Edsinger-Gonzales E."/>
            <person name="Havlak P."/>
            <person name="Hellsten U."/>
            <person name="Kuo D.H."/>
            <person name="Larsson T."/>
            <person name="Lv J."/>
            <person name="Arendt D."/>
            <person name="Savage R."/>
            <person name="Osoegawa K."/>
            <person name="de Jong P."/>
            <person name="Grimwood J."/>
            <person name="Chapman J.A."/>
            <person name="Shapiro H."/>
            <person name="Aerts A."/>
            <person name="Otillar R.P."/>
            <person name="Terry A.Y."/>
            <person name="Boore J.L."/>
            <person name="Grigoriev I.V."/>
            <person name="Lindberg D.R."/>
            <person name="Seaver E.C."/>
            <person name="Weisblat D.A."/>
            <person name="Putnam N.H."/>
            <person name="Rokhsar D.S."/>
        </authorList>
    </citation>
    <scope>NUCLEOTIDE SEQUENCE</scope>
</reference>
<dbReference type="RefSeq" id="XP_009023684.1">
    <property type="nucleotide sequence ID" value="XM_009025436.1"/>
</dbReference>
<reference evidence="9" key="1">
    <citation type="submission" date="2012-12" db="EMBL/GenBank/DDBJ databases">
        <authorList>
            <person name="Hellsten U."/>
            <person name="Grimwood J."/>
            <person name="Chapman J.A."/>
            <person name="Shapiro H."/>
            <person name="Aerts A."/>
            <person name="Otillar R.P."/>
            <person name="Terry A.Y."/>
            <person name="Boore J.L."/>
            <person name="Simakov O."/>
            <person name="Marletaz F."/>
            <person name="Cho S.-J."/>
            <person name="Edsinger-Gonzales E."/>
            <person name="Havlak P."/>
            <person name="Kuo D.-H."/>
            <person name="Larsson T."/>
            <person name="Lv J."/>
            <person name="Arendt D."/>
            <person name="Savage R."/>
            <person name="Osoegawa K."/>
            <person name="de Jong P."/>
            <person name="Lindberg D.R."/>
            <person name="Seaver E.C."/>
            <person name="Weisblat D.A."/>
            <person name="Putnam N.H."/>
            <person name="Grigoriev I.V."/>
            <person name="Rokhsar D.S."/>
        </authorList>
    </citation>
    <scope>NUCLEOTIDE SEQUENCE</scope>
</reference>
<dbReference type="SMART" id="SM00406">
    <property type="entry name" value="IGv"/>
    <property type="match status" value="1"/>
</dbReference>
<evidence type="ECO:0000313" key="9">
    <source>
        <dbReference type="Proteomes" id="UP000015101"/>
    </source>
</evidence>
<keyword evidence="2" id="KW-0677">Repeat</keyword>
<dbReference type="GO" id="GO:0043005">
    <property type="term" value="C:neuron projection"/>
    <property type="evidence" value="ECO:0000318"/>
    <property type="project" value="GO_Central"/>
</dbReference>
<dbReference type="Proteomes" id="UP000015101">
    <property type="component" value="Unassembled WGS sequence"/>
</dbReference>
<dbReference type="eggNOG" id="KOG3510">
    <property type="taxonomic scope" value="Eukaryota"/>
</dbReference>
<dbReference type="InterPro" id="IPR013106">
    <property type="entry name" value="Ig_V-set"/>
</dbReference>
<accession>T1FUK9</accession>
<evidence type="ECO:0000256" key="1">
    <source>
        <dbReference type="ARBA" id="ARBA00022729"/>
    </source>
</evidence>
<dbReference type="InterPro" id="IPR051170">
    <property type="entry name" value="Neural/epithelial_adhesion"/>
</dbReference>
<dbReference type="FunCoup" id="T1FUK9">
    <property type="interactions" value="378"/>
</dbReference>
<evidence type="ECO:0000256" key="4">
    <source>
        <dbReference type="ARBA" id="ARBA00023319"/>
    </source>
</evidence>
<dbReference type="PANTHER" id="PTHR12231">
    <property type="entry name" value="CTX-RELATED TYPE I TRANSMEMBRANE PROTEIN"/>
    <property type="match status" value="1"/>
</dbReference>
<organism evidence="8 9">
    <name type="scientific">Helobdella robusta</name>
    <name type="common">Californian leech</name>
    <dbReference type="NCBI Taxonomy" id="6412"/>
    <lineage>
        <taxon>Eukaryota</taxon>
        <taxon>Metazoa</taxon>
        <taxon>Spiralia</taxon>
        <taxon>Lophotrochozoa</taxon>
        <taxon>Annelida</taxon>
        <taxon>Clitellata</taxon>
        <taxon>Hirudinea</taxon>
        <taxon>Rhynchobdellida</taxon>
        <taxon>Glossiphoniidae</taxon>
        <taxon>Helobdella</taxon>
    </lineage>
</organism>
<proteinExistence type="predicted"/>
<dbReference type="InParanoid" id="T1FUK9"/>
<keyword evidence="9" id="KW-1185">Reference proteome</keyword>
<dbReference type="CTD" id="20212505"/>
<evidence type="ECO:0000259" key="6">
    <source>
        <dbReference type="PROSITE" id="PS50835"/>
    </source>
</evidence>
<evidence type="ECO:0000256" key="2">
    <source>
        <dbReference type="ARBA" id="ARBA00022737"/>
    </source>
</evidence>
<feature type="domain" description="Ig-like" evidence="6">
    <location>
        <begin position="256"/>
        <end position="349"/>
    </location>
</feature>
<dbReference type="Gene3D" id="2.60.40.10">
    <property type="entry name" value="Immunoglobulins"/>
    <property type="match status" value="3"/>
</dbReference>
<dbReference type="STRING" id="6412.T1FUK9"/>
<evidence type="ECO:0000313" key="8">
    <source>
        <dbReference type="EnsemblMetazoa" id="HelroP193056"/>
    </source>
</evidence>
<dbReference type="InterPro" id="IPR036179">
    <property type="entry name" value="Ig-like_dom_sf"/>
</dbReference>
<reference evidence="8" key="3">
    <citation type="submission" date="2015-06" db="UniProtKB">
        <authorList>
            <consortium name="EnsemblMetazoa"/>
        </authorList>
    </citation>
    <scope>IDENTIFICATION</scope>
</reference>
<dbReference type="EMBL" id="AMQM01005976">
    <property type="status" value="NOT_ANNOTATED_CDS"/>
    <property type="molecule type" value="Genomic_DNA"/>
</dbReference>
<dbReference type="InterPro" id="IPR007110">
    <property type="entry name" value="Ig-like_dom"/>
</dbReference>
<dbReference type="SUPFAM" id="SSF48726">
    <property type="entry name" value="Immunoglobulin"/>
    <property type="match status" value="3"/>
</dbReference>
<keyword evidence="3" id="KW-1015">Disulfide bond</keyword>
<dbReference type="InterPro" id="IPR013783">
    <property type="entry name" value="Ig-like_fold"/>
</dbReference>
<dbReference type="PROSITE" id="PS50835">
    <property type="entry name" value="IG_LIKE"/>
    <property type="match status" value="3"/>
</dbReference>
<dbReference type="SMART" id="SM00409">
    <property type="entry name" value="IG"/>
    <property type="match status" value="2"/>
</dbReference>
<keyword evidence="1 5" id="KW-0732">Signal</keyword>
<dbReference type="AlphaFoldDB" id="T1FUK9"/>
<dbReference type="OMA" id="VILMCQQ"/>
<evidence type="ECO:0000256" key="3">
    <source>
        <dbReference type="ARBA" id="ARBA00023157"/>
    </source>
</evidence>
<evidence type="ECO:0000256" key="5">
    <source>
        <dbReference type="SAM" id="SignalP"/>
    </source>
</evidence>
<dbReference type="KEGG" id="hro:HELRODRAFT_193056"/>
<dbReference type="PANTHER" id="PTHR12231:SF253">
    <property type="entry name" value="DPR-INTERACTING PROTEIN ETA, ISOFORM B-RELATED"/>
    <property type="match status" value="1"/>
</dbReference>
<dbReference type="InterPro" id="IPR003599">
    <property type="entry name" value="Ig_sub"/>
</dbReference>
<sequence length="413" mass="47358">MILSQTIQIFLLLLCLHNNGNNAQTEGDLGDDLDINGFDEESILGYDPLIDKLSETIIVMKNQTAVLPCSIEYLGIYKVLWLDVHNLPISFEEKRVIDDSRFSVIRASDSDWNLQIRDVKTEDEGVYRCSVNTNPPISKTVQLHVKFPPSIIHNNDSDITVYEGDTIKLLCHATGQPKPNVTWRKSTNQSNSCKFKSSAINEVDSTYVMYNVTRDCDGVYLCEATNHVPPPASRSFNVIVESSMLEKSYLNYSVAPKVFLRNDQIFQGVGKETILICLIIAFPHAVNHWEKNGKRITSSEQYYIETYSEPENKLILSLKIKIKSEMDFGEYKCVAANKHGRQEKYMLLKEIKYDYHTTDSFERKRKPTALPTFYSEPSYAPMSSEFLYSKSEYDRHTLGKLSFLISLLRFWLT</sequence>
<dbReference type="Pfam" id="PF07679">
    <property type="entry name" value="I-set"/>
    <property type="match status" value="1"/>
</dbReference>
<dbReference type="GeneID" id="20212505"/>
<feature type="domain" description="Ig-like" evidence="6">
    <location>
        <begin position="149"/>
        <end position="237"/>
    </location>
</feature>
<feature type="chain" id="PRO_5010981018" description="Ig-like domain-containing protein" evidence="5">
    <location>
        <begin position="24"/>
        <end position="413"/>
    </location>
</feature>